<dbReference type="Proteomes" id="UP001178507">
    <property type="component" value="Unassembled WGS sequence"/>
</dbReference>
<reference evidence="2" key="1">
    <citation type="submission" date="2023-08" db="EMBL/GenBank/DDBJ databases">
        <authorList>
            <person name="Chen Y."/>
            <person name="Shah S."/>
            <person name="Dougan E. K."/>
            <person name="Thang M."/>
            <person name="Chan C."/>
        </authorList>
    </citation>
    <scope>NUCLEOTIDE SEQUENCE</scope>
</reference>
<name>A0AA36MPW1_9DINO</name>
<evidence type="ECO:0000313" key="3">
    <source>
        <dbReference type="Proteomes" id="UP001178507"/>
    </source>
</evidence>
<evidence type="ECO:0000313" key="2">
    <source>
        <dbReference type="EMBL" id="CAJ1375658.1"/>
    </source>
</evidence>
<keyword evidence="3" id="KW-1185">Reference proteome</keyword>
<organism evidence="2 3">
    <name type="scientific">Effrenium voratum</name>
    <dbReference type="NCBI Taxonomy" id="2562239"/>
    <lineage>
        <taxon>Eukaryota</taxon>
        <taxon>Sar</taxon>
        <taxon>Alveolata</taxon>
        <taxon>Dinophyceae</taxon>
        <taxon>Suessiales</taxon>
        <taxon>Symbiodiniaceae</taxon>
        <taxon>Effrenium</taxon>
    </lineage>
</organism>
<dbReference type="AlphaFoldDB" id="A0AA36MPW1"/>
<feature type="coiled-coil region" evidence="1">
    <location>
        <begin position="215"/>
        <end position="284"/>
    </location>
</feature>
<protein>
    <submittedName>
        <fullName evidence="2">Uncharacterized protein</fullName>
    </submittedName>
</protein>
<sequence length="330" mass="37446">MSCTSCDCDCERQPRSLADATAECRDLEHATASLFHQLDPDRLAALQRRCAQLLLQRQAAAARFPPAQRARRVAERELEATSQELSEVLASNRQLEKDLQGLHRTWQKLQGQLSQAQLEAQQSTEAMHRLDEEDADLLLAHQRLDDASAALHSEHETLAQQVAAERQKRMELKAACRHQIAKVEESKIELQRGLEKQEPELAAAREVLKCQRASTEEVLANLARVKAEVDKAEAEASQLLNAKHRIHEEWMQAQKQHGQLKDALEQTTQRLKDLAKEESQALSDWRHGYLQNLDEKIRRRKLRQSAVSQVTTTTCKEPLTISMAPTSEVQ</sequence>
<comment type="caution">
    <text evidence="2">The sequence shown here is derived from an EMBL/GenBank/DDBJ whole genome shotgun (WGS) entry which is preliminary data.</text>
</comment>
<feature type="coiled-coil region" evidence="1">
    <location>
        <begin position="43"/>
        <end position="175"/>
    </location>
</feature>
<keyword evidence="1" id="KW-0175">Coiled coil</keyword>
<proteinExistence type="predicted"/>
<accession>A0AA36MPW1</accession>
<evidence type="ECO:0000256" key="1">
    <source>
        <dbReference type="SAM" id="Coils"/>
    </source>
</evidence>
<dbReference type="EMBL" id="CAUJNA010000335">
    <property type="protein sequence ID" value="CAJ1375658.1"/>
    <property type="molecule type" value="Genomic_DNA"/>
</dbReference>
<gene>
    <name evidence="2" type="ORF">EVOR1521_LOCUS4884</name>
</gene>